<dbReference type="Proteomes" id="UP000184389">
    <property type="component" value="Unassembled WGS sequence"/>
</dbReference>
<dbReference type="Gene3D" id="3.40.1090.10">
    <property type="entry name" value="Cytosolic phospholipase A2 catalytic domain"/>
    <property type="match status" value="2"/>
</dbReference>
<evidence type="ECO:0000259" key="5">
    <source>
        <dbReference type="PROSITE" id="PS51635"/>
    </source>
</evidence>
<evidence type="ECO:0000313" key="7">
    <source>
        <dbReference type="Proteomes" id="UP000184389"/>
    </source>
</evidence>
<dbReference type="InterPro" id="IPR016035">
    <property type="entry name" value="Acyl_Trfase/lysoPLipase"/>
</dbReference>
<dbReference type="STRING" id="1123281.SAMN02745180_01888"/>
<accession>A0A1M5XXR5</accession>
<dbReference type="InterPro" id="IPR002641">
    <property type="entry name" value="PNPLA_dom"/>
</dbReference>
<dbReference type="GO" id="GO:0016042">
    <property type="term" value="P:lipid catabolic process"/>
    <property type="evidence" value="ECO:0007669"/>
    <property type="project" value="UniProtKB-UniRule"/>
</dbReference>
<evidence type="ECO:0000256" key="4">
    <source>
        <dbReference type="PROSITE-ProRule" id="PRU01161"/>
    </source>
</evidence>
<comment type="caution">
    <text evidence="4">Lacks conserved residue(s) required for the propagation of feature annotation.</text>
</comment>
<dbReference type="PROSITE" id="PS51635">
    <property type="entry name" value="PNPLA"/>
    <property type="match status" value="1"/>
</dbReference>
<evidence type="ECO:0000256" key="1">
    <source>
        <dbReference type="ARBA" id="ARBA00022801"/>
    </source>
</evidence>
<dbReference type="RefSeq" id="WP_072744544.1">
    <property type="nucleotide sequence ID" value="NZ_FQXR01000008.1"/>
</dbReference>
<feature type="domain" description="PNPLA" evidence="5">
    <location>
        <begin position="9"/>
        <end position="167"/>
    </location>
</feature>
<sequence>MNDEPKIGIALGSGSARGFAHIGVLKALEENDIYVDMVSGSSAGALIGGLYCCGIDPEMIKNLAIQIDKKIWMDFTIPKTGILKGEKIEEILKIITGGKNIEDLDKKIIIVATDLQNAEEVVFTTGPVYKAIRSSISIPGIFEPVVYNSKTLVDGGVVDRVPISILKDVGADVVIAVDVGFSSYQSRVFQVFDIIQQSMDVMAKKIVELDKIYADVIIEPQLSHIDSSEFERVDECVEIGYEATIEKIDEIKNAINSYMKKNSGSY</sequence>
<evidence type="ECO:0000256" key="3">
    <source>
        <dbReference type="ARBA" id="ARBA00023098"/>
    </source>
</evidence>
<reference evidence="6 7" key="1">
    <citation type="submission" date="2016-11" db="EMBL/GenBank/DDBJ databases">
        <authorList>
            <person name="Jaros S."/>
            <person name="Januszkiewicz K."/>
            <person name="Wedrychowicz H."/>
        </authorList>
    </citation>
    <scope>NUCLEOTIDE SEQUENCE [LARGE SCALE GENOMIC DNA]</scope>
    <source>
        <strain evidence="6 7">DSM 13106</strain>
    </source>
</reference>
<dbReference type="OrthoDB" id="9770965at2"/>
<proteinExistence type="predicted"/>
<protein>
    <submittedName>
        <fullName evidence="6">NTE family protein</fullName>
    </submittedName>
</protein>
<keyword evidence="2 4" id="KW-0442">Lipid degradation</keyword>
<gene>
    <name evidence="6" type="ORF">SAMN02745180_01888</name>
</gene>
<dbReference type="SUPFAM" id="SSF52151">
    <property type="entry name" value="FabD/lysophospholipase-like"/>
    <property type="match status" value="1"/>
</dbReference>
<keyword evidence="3 4" id="KW-0443">Lipid metabolism</keyword>
<evidence type="ECO:0000313" key="6">
    <source>
        <dbReference type="EMBL" id="SHI04621.1"/>
    </source>
</evidence>
<dbReference type="PANTHER" id="PTHR14226:SF76">
    <property type="entry name" value="NTE FAMILY PROTEIN RSSA"/>
    <property type="match status" value="1"/>
</dbReference>
<dbReference type="Pfam" id="PF01734">
    <property type="entry name" value="Patatin"/>
    <property type="match status" value="1"/>
</dbReference>
<keyword evidence="1 4" id="KW-0378">Hydrolase</keyword>
<feature type="active site" description="Proton acceptor" evidence="4">
    <location>
        <position position="154"/>
    </location>
</feature>
<feature type="active site" description="Nucleophile" evidence="4">
    <location>
        <position position="42"/>
    </location>
</feature>
<dbReference type="GO" id="GO:0016787">
    <property type="term" value="F:hydrolase activity"/>
    <property type="evidence" value="ECO:0007669"/>
    <property type="project" value="UniProtKB-UniRule"/>
</dbReference>
<feature type="short sequence motif" description="DGA/G" evidence="4">
    <location>
        <begin position="154"/>
        <end position="156"/>
    </location>
</feature>
<dbReference type="PANTHER" id="PTHR14226">
    <property type="entry name" value="NEUROPATHY TARGET ESTERASE/SWISS CHEESE D.MELANOGASTER"/>
    <property type="match status" value="1"/>
</dbReference>
<keyword evidence="7" id="KW-1185">Reference proteome</keyword>
<dbReference type="AlphaFoldDB" id="A0A1M5XXR5"/>
<dbReference type="InterPro" id="IPR050301">
    <property type="entry name" value="NTE"/>
</dbReference>
<evidence type="ECO:0000256" key="2">
    <source>
        <dbReference type="ARBA" id="ARBA00022963"/>
    </source>
</evidence>
<feature type="short sequence motif" description="GXSXG" evidence="4">
    <location>
        <begin position="40"/>
        <end position="44"/>
    </location>
</feature>
<organism evidence="6 7">
    <name type="scientific">Sporanaerobacter acetigenes DSM 13106</name>
    <dbReference type="NCBI Taxonomy" id="1123281"/>
    <lineage>
        <taxon>Bacteria</taxon>
        <taxon>Bacillati</taxon>
        <taxon>Bacillota</taxon>
        <taxon>Tissierellia</taxon>
        <taxon>Tissierellales</taxon>
        <taxon>Sporanaerobacteraceae</taxon>
        <taxon>Sporanaerobacter</taxon>
    </lineage>
</organism>
<dbReference type="EMBL" id="FQXR01000008">
    <property type="protein sequence ID" value="SHI04621.1"/>
    <property type="molecule type" value="Genomic_DNA"/>
</dbReference>
<name>A0A1M5XXR5_9FIRM</name>